<gene>
    <name evidence="1" type="ordered locus">BpOF4_05620</name>
</gene>
<keyword evidence="2" id="KW-1185">Reference proteome</keyword>
<organism evidence="1 2">
    <name type="scientific">Alkalihalophilus pseudofirmus (strain ATCC BAA-2126 / JCM 17055 / OF4)</name>
    <name type="common">Bacillus pseudofirmus</name>
    <dbReference type="NCBI Taxonomy" id="398511"/>
    <lineage>
        <taxon>Bacteria</taxon>
        <taxon>Bacillati</taxon>
        <taxon>Bacillota</taxon>
        <taxon>Bacilli</taxon>
        <taxon>Bacillales</taxon>
        <taxon>Bacillaceae</taxon>
        <taxon>Alkalihalophilus</taxon>
    </lineage>
</organism>
<dbReference type="HOGENOM" id="CLU_102540_0_0_9"/>
<reference evidence="1 2" key="1">
    <citation type="journal article" date="2011" name="Environ. Microbiol.">
        <title>Genome of alkaliphilic Bacillus pseudofirmus OF4 reveals adaptations that support the ability to grow in an external pH range from 7.5 to 11.4.</title>
        <authorList>
            <person name="Janto B."/>
            <person name="Ahmed A."/>
            <person name="Ito M."/>
            <person name="Liu J."/>
            <person name="Hicks D.B."/>
            <person name="Pagni S."/>
            <person name="Fackelmayer O.J."/>
            <person name="Smith T.A."/>
            <person name="Earl J."/>
            <person name="Elbourne L.D."/>
            <person name="Hassan K."/>
            <person name="Paulsen I.T."/>
            <person name="Kolsto A.B."/>
            <person name="Tourasse N.J."/>
            <person name="Ehrlich G.D."/>
            <person name="Boissy R."/>
            <person name="Ivey D.M."/>
            <person name="Li G."/>
            <person name="Xue Y."/>
            <person name="Ma Y."/>
            <person name="Hu F.Z."/>
            <person name="Krulwich T.A."/>
        </authorList>
    </citation>
    <scope>NUCLEOTIDE SEQUENCE [LARGE SCALE GENOMIC DNA]</scope>
    <source>
        <strain evidence="2">ATCC BAA-2126 / JCM 17055 / OF4</strain>
    </source>
</reference>
<protein>
    <submittedName>
        <fullName evidence="1">Uncharacterized protein</fullName>
    </submittedName>
</protein>
<dbReference type="KEGG" id="bpf:BpOF4_05620"/>
<name>D3FYG3_ALKPO</name>
<dbReference type="Proteomes" id="UP000001544">
    <property type="component" value="Chromosome"/>
</dbReference>
<evidence type="ECO:0000313" key="1">
    <source>
        <dbReference type="EMBL" id="ADC49186.1"/>
    </source>
</evidence>
<dbReference type="STRING" id="398511.BpOF4_05620"/>
<proteinExistence type="predicted"/>
<sequence length="247" mass="28952">MNYKFTDPSTHLDFGFGVSASNFHDTANFMWENNPSRKTTGLLPNLYMYRHSIELYLKSLIVIIHKKLKIDYKDGEVSYNSNMPYVLVKQNEWKKITSCHYISALYRYFEQLIIEHEESLHKQASMKLSKIINPDNQRIVDHIKQYDDKSTYFRYSDLSNSDSNQNSRESEKHYNKKVEVQDLEEHIPMEKPSTFFVVVNPESGEPIEAHKSVKEMPLNKLAADLKSLTEYLSSIHAMFRMALCDGY</sequence>
<dbReference type="AlphaFoldDB" id="D3FYG3"/>
<accession>D3FYG3</accession>
<evidence type="ECO:0000313" key="2">
    <source>
        <dbReference type="Proteomes" id="UP000001544"/>
    </source>
</evidence>
<dbReference type="RefSeq" id="WP_012960459.1">
    <property type="nucleotide sequence ID" value="NC_013791.2"/>
</dbReference>
<dbReference type="EMBL" id="CP001878">
    <property type="protein sequence ID" value="ADC49186.1"/>
    <property type="molecule type" value="Genomic_DNA"/>
</dbReference>